<proteinExistence type="inferred from homology"/>
<dbReference type="CDD" id="cd00158">
    <property type="entry name" value="RHOD"/>
    <property type="match status" value="1"/>
</dbReference>
<feature type="region of interest" description="Disordered" evidence="11">
    <location>
        <begin position="330"/>
        <end position="363"/>
    </location>
</feature>
<name>A0AAV7JRH7_9METZ</name>
<feature type="compositionally biased region" description="Low complexity" evidence="11">
    <location>
        <begin position="141"/>
        <end position="153"/>
    </location>
</feature>
<keyword evidence="7" id="KW-0969">Cilium</keyword>
<dbReference type="EMBL" id="JAKMXF010000308">
    <property type="protein sequence ID" value="KAI6650981.1"/>
    <property type="molecule type" value="Genomic_DNA"/>
</dbReference>
<evidence type="ECO:0000256" key="6">
    <source>
        <dbReference type="ARBA" id="ARBA00022927"/>
    </source>
</evidence>
<evidence type="ECO:0000256" key="7">
    <source>
        <dbReference type="ARBA" id="ARBA00023069"/>
    </source>
</evidence>
<evidence type="ECO:0000256" key="10">
    <source>
        <dbReference type="ARBA" id="ARBA00038465"/>
    </source>
</evidence>
<dbReference type="GO" id="GO:0005813">
    <property type="term" value="C:centrosome"/>
    <property type="evidence" value="ECO:0007669"/>
    <property type="project" value="UniProtKB-SubCell"/>
</dbReference>
<evidence type="ECO:0000256" key="1">
    <source>
        <dbReference type="ARBA" id="ARBA00004120"/>
    </source>
</evidence>
<keyword evidence="5" id="KW-0970">Cilium biogenesis/degradation</keyword>
<dbReference type="Pfam" id="PF00581">
    <property type="entry name" value="Rhodanese"/>
    <property type="match status" value="1"/>
</dbReference>
<evidence type="ECO:0000256" key="2">
    <source>
        <dbReference type="ARBA" id="ARBA00004300"/>
    </source>
</evidence>
<dbReference type="AlphaFoldDB" id="A0AAV7JRH7"/>
<evidence type="ECO:0000256" key="4">
    <source>
        <dbReference type="ARBA" id="ARBA00022490"/>
    </source>
</evidence>
<comment type="subcellular location">
    <subcellularLocation>
        <location evidence="1">Cytoplasm</location>
        <location evidence="1">Cytoskeleton</location>
        <location evidence="1">Cilium basal body</location>
    </subcellularLocation>
    <subcellularLocation>
        <location evidence="2">Cytoplasm</location>
        <location evidence="2">Cytoskeleton</location>
        <location evidence="2">Microtubule organizing center</location>
        <location evidence="2">Centrosome</location>
    </subcellularLocation>
</comment>
<reference evidence="13 14" key="1">
    <citation type="journal article" date="2023" name="BMC Biol.">
        <title>The compact genome of the sponge Oopsacas minuta (Hexactinellida) is lacking key metazoan core genes.</title>
        <authorList>
            <person name="Santini S."/>
            <person name="Schenkelaars Q."/>
            <person name="Jourda C."/>
            <person name="Duchesne M."/>
            <person name="Belahbib H."/>
            <person name="Rocher C."/>
            <person name="Selva M."/>
            <person name="Riesgo A."/>
            <person name="Vervoort M."/>
            <person name="Leys S.P."/>
            <person name="Kodjabachian L."/>
            <person name="Le Bivic A."/>
            <person name="Borchiellini C."/>
            <person name="Claverie J.M."/>
            <person name="Renard E."/>
        </authorList>
    </citation>
    <scope>NUCLEOTIDE SEQUENCE [LARGE SCALE GENOMIC DNA]</scope>
    <source>
        <strain evidence="13">SPO-2</strain>
    </source>
</reference>
<dbReference type="SUPFAM" id="SSF52821">
    <property type="entry name" value="Rhodanese/Cell cycle control phosphatase"/>
    <property type="match status" value="1"/>
</dbReference>
<evidence type="ECO:0000256" key="8">
    <source>
        <dbReference type="ARBA" id="ARBA00023212"/>
    </source>
</evidence>
<keyword evidence="14" id="KW-1185">Reference proteome</keyword>
<dbReference type="PANTHER" id="PTHR44390:SF1">
    <property type="entry name" value="CENTROSOMAL PROTEIN OF 41 KDA"/>
    <property type="match status" value="1"/>
</dbReference>
<feature type="compositionally biased region" description="Polar residues" evidence="11">
    <location>
        <begin position="344"/>
        <end position="363"/>
    </location>
</feature>
<keyword evidence="9" id="KW-0966">Cell projection</keyword>
<keyword evidence="4" id="KW-0963">Cytoplasm</keyword>
<evidence type="ECO:0000313" key="13">
    <source>
        <dbReference type="EMBL" id="KAI6650981.1"/>
    </source>
</evidence>
<comment type="caution">
    <text evidence="13">The sequence shown here is derived from an EMBL/GenBank/DDBJ whole genome shotgun (WGS) entry which is preliminary data.</text>
</comment>
<sequence length="363" mass="40632">MASRPGMKSSLGSKSEIPSLPNKKVPQNPRYKNVGRKVDTGSSISSYMQKMEQMQACYKYKKDEIFKRIKCTTFSQLIMQVADDYYAQIETEELRPEIMPKEGDDVTSPPPIESSPTDTSERHTLIDLITGRGDLDSTEQPKLPSPESESSLPNHQQSLEIKDSPYLLLDVRESVDYEQCHITSAQNFPIANLSKSCNYFTREIFLYKNKPGKIIVLCDMDESIAPLAATLFIQKDVDNVFMLSGGMRVLYRTFYEGGFFSGILPDSILIPLPGEKVSPVKAYKGKKPSAPTLTAAQRDQGPHKPWFTEEDLTLLREQLDDRLIQNVSSCHSSQSSISRGPSSTGATSTRPSTKMSSVSNWKY</sequence>
<evidence type="ECO:0000313" key="14">
    <source>
        <dbReference type="Proteomes" id="UP001165289"/>
    </source>
</evidence>
<feature type="region of interest" description="Disordered" evidence="11">
    <location>
        <begin position="283"/>
        <end position="305"/>
    </location>
</feature>
<dbReference type="Gene3D" id="3.40.250.10">
    <property type="entry name" value="Rhodanese-like domain"/>
    <property type="match status" value="1"/>
</dbReference>
<comment type="similarity">
    <text evidence="10">Belongs to the CEP41 family.</text>
</comment>
<feature type="region of interest" description="Disordered" evidence="11">
    <location>
        <begin position="96"/>
        <end position="156"/>
    </location>
</feature>
<evidence type="ECO:0000256" key="9">
    <source>
        <dbReference type="ARBA" id="ARBA00023273"/>
    </source>
</evidence>
<dbReference type="PROSITE" id="PS50206">
    <property type="entry name" value="RHODANESE_3"/>
    <property type="match status" value="1"/>
</dbReference>
<organism evidence="13 14">
    <name type="scientific">Oopsacas minuta</name>
    <dbReference type="NCBI Taxonomy" id="111878"/>
    <lineage>
        <taxon>Eukaryota</taxon>
        <taxon>Metazoa</taxon>
        <taxon>Porifera</taxon>
        <taxon>Hexactinellida</taxon>
        <taxon>Hexasterophora</taxon>
        <taxon>Lyssacinosida</taxon>
        <taxon>Leucopsacidae</taxon>
        <taxon>Oopsacas</taxon>
    </lineage>
</organism>
<keyword evidence="8" id="KW-0206">Cytoskeleton</keyword>
<dbReference type="GO" id="GO:0015031">
    <property type="term" value="P:protein transport"/>
    <property type="evidence" value="ECO:0007669"/>
    <property type="project" value="UniProtKB-KW"/>
</dbReference>
<dbReference type="InterPro" id="IPR051889">
    <property type="entry name" value="CEP41"/>
</dbReference>
<dbReference type="GO" id="GO:0036064">
    <property type="term" value="C:ciliary basal body"/>
    <property type="evidence" value="ECO:0007669"/>
    <property type="project" value="TreeGrafter"/>
</dbReference>
<evidence type="ECO:0000256" key="3">
    <source>
        <dbReference type="ARBA" id="ARBA00022448"/>
    </source>
</evidence>
<gene>
    <name evidence="13" type="ORF">LOD99_5558</name>
</gene>
<dbReference type="GO" id="GO:0060271">
    <property type="term" value="P:cilium assembly"/>
    <property type="evidence" value="ECO:0007669"/>
    <property type="project" value="TreeGrafter"/>
</dbReference>
<dbReference type="SMART" id="SM00450">
    <property type="entry name" value="RHOD"/>
    <property type="match status" value="1"/>
</dbReference>
<keyword evidence="3" id="KW-0813">Transport</keyword>
<feature type="region of interest" description="Disordered" evidence="11">
    <location>
        <begin position="1"/>
        <end position="38"/>
    </location>
</feature>
<evidence type="ECO:0000256" key="5">
    <source>
        <dbReference type="ARBA" id="ARBA00022794"/>
    </source>
</evidence>
<dbReference type="PANTHER" id="PTHR44390">
    <property type="entry name" value="CENTROSOMAL PROTEIN OF 41 KDA"/>
    <property type="match status" value="1"/>
</dbReference>
<feature type="compositionally biased region" description="Low complexity" evidence="11">
    <location>
        <begin position="330"/>
        <end position="343"/>
    </location>
</feature>
<evidence type="ECO:0000256" key="11">
    <source>
        <dbReference type="SAM" id="MobiDB-lite"/>
    </source>
</evidence>
<keyword evidence="6" id="KW-0653">Protein transport</keyword>
<accession>A0AAV7JRH7</accession>
<evidence type="ECO:0000259" key="12">
    <source>
        <dbReference type="PROSITE" id="PS50206"/>
    </source>
</evidence>
<feature type="domain" description="Rhodanese" evidence="12">
    <location>
        <begin position="162"/>
        <end position="259"/>
    </location>
</feature>
<dbReference type="InterPro" id="IPR036873">
    <property type="entry name" value="Rhodanese-like_dom_sf"/>
</dbReference>
<dbReference type="Proteomes" id="UP001165289">
    <property type="component" value="Unassembled WGS sequence"/>
</dbReference>
<protein>
    <submittedName>
        <fullName evidence="13">Centrosomal protein of 41 kDa B</fullName>
    </submittedName>
</protein>
<dbReference type="InterPro" id="IPR001763">
    <property type="entry name" value="Rhodanese-like_dom"/>
</dbReference>